<dbReference type="RefSeq" id="XP_003675918.1">
    <property type="nucleotide sequence ID" value="XM_003675870.1"/>
</dbReference>
<dbReference type="GO" id="GO:0031124">
    <property type="term" value="P:mRNA 3'-end processing"/>
    <property type="evidence" value="ECO:0007669"/>
    <property type="project" value="InterPro"/>
</dbReference>
<dbReference type="STRING" id="1064592.G0VDJ2"/>
<accession>G0VDJ2</accession>
<feature type="region of interest" description="Disordered" evidence="3">
    <location>
        <begin position="374"/>
        <end position="401"/>
    </location>
</feature>
<evidence type="ECO:0000259" key="4">
    <source>
        <dbReference type="Pfam" id="PF14304"/>
    </source>
</evidence>
<dbReference type="InterPro" id="IPR025742">
    <property type="entry name" value="CSTF2_hinge"/>
</dbReference>
<dbReference type="eggNOG" id="KOG0108">
    <property type="taxonomic scope" value="Eukaryota"/>
</dbReference>
<dbReference type="InterPro" id="IPR038192">
    <property type="entry name" value="CSTF_C_sf"/>
</dbReference>
<protein>
    <recommendedName>
        <fullName evidence="8">Protein PTI1</fullName>
    </recommendedName>
</protein>
<dbReference type="InterPro" id="IPR026896">
    <property type="entry name" value="CSTF_C"/>
</dbReference>
<dbReference type="Pfam" id="PF14304">
    <property type="entry name" value="CSTF_C"/>
    <property type="match status" value="1"/>
</dbReference>
<evidence type="ECO:0000313" key="6">
    <source>
        <dbReference type="EMBL" id="CCC69554.1"/>
    </source>
</evidence>
<comment type="subcellular location">
    <subcellularLocation>
        <location evidence="1">Nucleus</location>
    </subcellularLocation>
</comment>
<dbReference type="PANTHER" id="PTHR45735:SF11">
    <property type="entry name" value="PROTEIN PTI1"/>
    <property type="match status" value="1"/>
</dbReference>
<evidence type="ECO:0000256" key="2">
    <source>
        <dbReference type="ARBA" id="ARBA00023242"/>
    </source>
</evidence>
<dbReference type="EMBL" id="HE576754">
    <property type="protein sequence ID" value="CCC69554.1"/>
    <property type="molecule type" value="Genomic_DNA"/>
</dbReference>
<gene>
    <name evidence="6" type="primary">NCAS0C05640</name>
    <name evidence="6" type="ordered locus">NCAS_0C05640</name>
</gene>
<feature type="compositionally biased region" description="Low complexity" evidence="3">
    <location>
        <begin position="282"/>
        <end position="302"/>
    </location>
</feature>
<dbReference type="GeneID" id="96903135"/>
<organism evidence="6 7">
    <name type="scientific">Naumovozyma castellii</name>
    <name type="common">Yeast</name>
    <name type="synonym">Saccharomyces castellii</name>
    <dbReference type="NCBI Taxonomy" id="27288"/>
    <lineage>
        <taxon>Eukaryota</taxon>
        <taxon>Fungi</taxon>
        <taxon>Dikarya</taxon>
        <taxon>Ascomycota</taxon>
        <taxon>Saccharomycotina</taxon>
        <taxon>Saccharomycetes</taxon>
        <taxon>Saccharomycetales</taxon>
        <taxon>Saccharomycetaceae</taxon>
        <taxon>Naumovozyma</taxon>
    </lineage>
</organism>
<reference evidence="6 7" key="1">
    <citation type="journal article" date="2011" name="Proc. Natl. Acad. Sci. U.S.A.">
        <title>Evolutionary erosion of yeast sex chromosomes by mating-type switching accidents.</title>
        <authorList>
            <person name="Gordon J.L."/>
            <person name="Armisen D."/>
            <person name="Proux-Wera E."/>
            <person name="Oheigeartaigh S.S."/>
            <person name="Byrne K.P."/>
            <person name="Wolfe K.H."/>
        </authorList>
    </citation>
    <scope>NUCLEOTIDE SEQUENCE [LARGE SCALE GENOMIC DNA]</scope>
    <source>
        <strain evidence="7">ATCC 76901 / BCRC 22586 / CBS 4309 / NBRC 1992 / NRRL Y-12630</strain>
    </source>
</reference>
<dbReference type="PANTHER" id="PTHR45735">
    <property type="entry name" value="CLEAVAGE STIMULATION FACTOR SUBUNIT 2"/>
    <property type="match status" value="1"/>
</dbReference>
<dbReference type="GO" id="GO:0030847">
    <property type="term" value="P:termination of RNA polymerase II transcription, exosome-dependent"/>
    <property type="evidence" value="ECO:0007669"/>
    <property type="project" value="EnsemblFungi"/>
</dbReference>
<sequence length="462" mass="51454">MSTQLQVSDPRRRTARHILTPDNLSSAIQITNFPNHWNQDTITSVIAGSGPIIDINVKSNPRTGKLNSVVYDYKTSKDCKHAYDVISRIGGLPFELERIIPPNYKDRSGINNKEELKLTRDHFPWSIKLDIPFEMVTEVPIPRKPIDAIGSQNNTSNSSSNTMTNNEPAQFPDILSKASKHLPEMVPGSLEIKDNVSDNLSKIPPLQLIEIISNLKILANQDSSRWSQIENFLKTNKDLTLAVSQALLEMGLINYDVVTKVIQKRSSTNLNPMINPGINRPVSVSNSNSGSNSNSASNNNSVTGTPSMNNNYQTPINTMPIPTTAANNVPMNPSMQPRLQNNTMGMNVPMGMPPPPFQQQQPQQNFMNNRSPMPPFMPQPQPQPPVPPPFMQQPQQPQHPMPVVPAPPAPNAININMVKLNQLPENQQQMIKQVLSLTTDQVKLLPPDQQAMVENFKKEYLL</sequence>
<proteinExistence type="predicted"/>
<keyword evidence="2" id="KW-0539">Nucleus</keyword>
<feature type="region of interest" description="Disordered" evidence="3">
    <location>
        <begin position="145"/>
        <end position="168"/>
    </location>
</feature>
<feature type="region of interest" description="Disordered" evidence="3">
    <location>
        <begin position="269"/>
        <end position="328"/>
    </location>
</feature>
<feature type="domain" description="Cleavage stimulation factor subunit 2 hinge" evidence="5">
    <location>
        <begin position="182"/>
        <end position="262"/>
    </location>
</feature>
<keyword evidence="7" id="KW-1185">Reference proteome</keyword>
<dbReference type="GO" id="GO:0003729">
    <property type="term" value="F:mRNA binding"/>
    <property type="evidence" value="ECO:0007669"/>
    <property type="project" value="TreeGrafter"/>
</dbReference>
<dbReference type="InParanoid" id="G0VDJ2"/>
<dbReference type="Pfam" id="PF14327">
    <property type="entry name" value="CSTF2_hinge"/>
    <property type="match status" value="1"/>
</dbReference>
<dbReference type="Proteomes" id="UP000001640">
    <property type="component" value="Chromosome 3"/>
</dbReference>
<dbReference type="GO" id="GO:0031126">
    <property type="term" value="P:sno(s)RNA 3'-end processing"/>
    <property type="evidence" value="ECO:0007669"/>
    <property type="project" value="EnsemblFungi"/>
</dbReference>
<feature type="compositionally biased region" description="Polar residues" evidence="3">
    <location>
        <begin position="303"/>
        <end position="328"/>
    </location>
</feature>
<evidence type="ECO:0000256" key="1">
    <source>
        <dbReference type="ARBA" id="ARBA00004123"/>
    </source>
</evidence>
<feature type="domain" description="Transcription termination and cleavage factor C-terminal" evidence="4">
    <location>
        <begin position="426"/>
        <end position="453"/>
    </location>
</feature>
<dbReference type="Gene3D" id="1.25.40.630">
    <property type="match status" value="1"/>
</dbReference>
<dbReference type="HOGENOM" id="CLU_040439_0_0_1"/>
<dbReference type="AlphaFoldDB" id="G0VDJ2"/>
<evidence type="ECO:0000259" key="5">
    <source>
        <dbReference type="Pfam" id="PF14327"/>
    </source>
</evidence>
<dbReference type="OrthoDB" id="272703at2759"/>
<evidence type="ECO:0000256" key="3">
    <source>
        <dbReference type="SAM" id="MobiDB-lite"/>
    </source>
</evidence>
<feature type="compositionally biased region" description="Low complexity" evidence="3">
    <location>
        <begin position="151"/>
        <end position="166"/>
    </location>
</feature>
<dbReference type="OMA" id="EMGFINY"/>
<dbReference type="GO" id="GO:0005847">
    <property type="term" value="C:mRNA cleavage and polyadenylation specificity factor complex"/>
    <property type="evidence" value="ECO:0007669"/>
    <property type="project" value="EnsemblFungi"/>
</dbReference>
<dbReference type="FunCoup" id="G0VDJ2">
    <property type="interactions" value="324"/>
</dbReference>
<name>G0VDJ2_NAUCA</name>
<reference key="2">
    <citation type="submission" date="2011-08" db="EMBL/GenBank/DDBJ databases">
        <title>Genome sequence of Naumovozyma castellii.</title>
        <authorList>
            <person name="Gordon J.L."/>
            <person name="Armisen D."/>
            <person name="Proux-Wera E."/>
            <person name="OhEigeartaigh S.S."/>
            <person name="Byrne K.P."/>
            <person name="Wolfe K.H."/>
        </authorList>
    </citation>
    <scope>NUCLEOTIDE SEQUENCE</scope>
    <source>
        <strain>Type strain:CBS 4309</strain>
    </source>
</reference>
<evidence type="ECO:0000313" key="7">
    <source>
        <dbReference type="Proteomes" id="UP000001640"/>
    </source>
</evidence>
<dbReference type="GO" id="GO:0005829">
    <property type="term" value="C:cytosol"/>
    <property type="evidence" value="ECO:0007669"/>
    <property type="project" value="EnsemblFungi"/>
</dbReference>
<evidence type="ECO:0008006" key="8">
    <source>
        <dbReference type="Google" id="ProtNLM"/>
    </source>
</evidence>
<dbReference type="Gene3D" id="1.10.20.70">
    <property type="entry name" value="Transcription termination and cleavage factor, C-terminal domain"/>
    <property type="match status" value="1"/>
</dbReference>
<dbReference type="KEGG" id="ncs:NCAS_0C05640"/>